<dbReference type="PANTHER" id="PTHR40980">
    <property type="entry name" value="PLUG DOMAIN-CONTAINING PROTEIN"/>
    <property type="match status" value="1"/>
</dbReference>
<dbReference type="GO" id="GO:0009279">
    <property type="term" value="C:cell outer membrane"/>
    <property type="evidence" value="ECO:0007669"/>
    <property type="project" value="UniProtKB-SubCell"/>
</dbReference>
<dbReference type="InterPro" id="IPR037066">
    <property type="entry name" value="Plug_dom_sf"/>
</dbReference>
<evidence type="ECO:0000256" key="1">
    <source>
        <dbReference type="ARBA" id="ARBA00004442"/>
    </source>
</evidence>
<sequence length="785" mass="88699">MTIWCSGIAQTYTGKVEDSANKQAIGFANIVVLQKSDHKFITGTTSASDGSFSITIDESIPSYILIKFIGYETAQISPLDKVDLGTIQLKPQAMALSELTITERERLIRQKPDRLVFNIRHSPLADIGDAVDALKITPGLNVQNSFISIIGKENVMVMINDRIIKMTGEELMNYLRSIPAQNIKQIEVITTPPARYDAEGNSGLINIVLKAAENNSWSNQIRGTYKQGMYNSFGLGNTFAYNRDKLALLFSVDTNKGHRGMETETEIYYPEETWKGLLKSKTKTDNVSTHVGLDYRLTPKASIGLFYSGILNDHDETDTYDTKISGGVDGLKKGTILSHGNNDKRNEIHSLNAHYTQAMGSKGYRMSSDVDYFSYLNKQNRLIHSVAQRSSTSSFDARNMGLQDVKNISAKIDFDHPITSGVLTYGGKWTRTSTSNETKLFDIVGNTSTLNKSKSNDFDYTESIGAFYADIAKALGKKWSFKGGLRLEYTHTSGYSKQYDRTDKNSYWQLFPTAYLSYNHNQNNVFNLSYSRRIGRPGFWSLNPFKFYLNSTTYQEGTPDLKPRISDNIELQHVYKGHLITKLYGVVITDGFGIIPTIDVANQIQVYKSFNFWDGFVVGLNETFLYNPTSWWNTVSTLAIYSMKGTLKKNLNLNMSDLEGFRYQVFTQHTFFFNRAKTLIGELTYMYSSPEKNIISESRSSQFLNIGLKAVFFDGKLQCSAALNDIFRTGQPYYDTYTNGIKQTYRNYYDNRLFSLGISYSLGSNKVKAKQHKAGNREEYNRVGN</sequence>
<evidence type="ECO:0000313" key="6">
    <source>
        <dbReference type="Proteomes" id="UP000030125"/>
    </source>
</evidence>
<keyword evidence="2" id="KW-0472">Membrane</keyword>
<protein>
    <recommendedName>
        <fullName evidence="4">Outer membrane protein beta-barrel domain-containing protein</fullName>
    </recommendedName>
</protein>
<dbReference type="InterPro" id="IPR041700">
    <property type="entry name" value="OMP_b-brl_3"/>
</dbReference>
<dbReference type="Pfam" id="PF14905">
    <property type="entry name" value="OMP_b-brl_3"/>
    <property type="match status" value="1"/>
</dbReference>
<evidence type="ECO:0000313" key="5">
    <source>
        <dbReference type="EMBL" id="KGN79603.1"/>
    </source>
</evidence>
<evidence type="ECO:0000256" key="3">
    <source>
        <dbReference type="ARBA" id="ARBA00023237"/>
    </source>
</evidence>
<keyword evidence="3" id="KW-0998">Cell outer membrane</keyword>
<reference evidence="5 6" key="1">
    <citation type="submission" date="2014-08" db="EMBL/GenBank/DDBJ databases">
        <title>Porphyromonas cangingivalis strain:COT-109_OH1386 Genome sequencing.</title>
        <authorList>
            <person name="Wallis C."/>
            <person name="Deusch O."/>
            <person name="O'Flynn C."/>
            <person name="Davis I."/>
            <person name="Jospin G."/>
            <person name="Darling A.E."/>
            <person name="Coil D.A."/>
            <person name="Alexiev A."/>
            <person name="Horsfall A."/>
            <person name="Kirkwood N."/>
            <person name="Harris S."/>
            <person name="Eisen J.A."/>
        </authorList>
    </citation>
    <scope>NUCLEOTIDE SEQUENCE [LARGE SCALE GENOMIC DNA]</scope>
    <source>
        <strain evidence="6">COT-109 OH1386</strain>
    </source>
</reference>
<dbReference type="Gene3D" id="2.170.130.10">
    <property type="entry name" value="TonB-dependent receptor, plug domain"/>
    <property type="match status" value="1"/>
</dbReference>
<name>A0A0A2EKX7_PORCN</name>
<dbReference type="AlphaFoldDB" id="A0A0A2EKX7"/>
<dbReference type="Gene3D" id="2.40.170.20">
    <property type="entry name" value="TonB-dependent receptor, beta-barrel domain"/>
    <property type="match status" value="1"/>
</dbReference>
<dbReference type="SUPFAM" id="SSF56935">
    <property type="entry name" value="Porins"/>
    <property type="match status" value="1"/>
</dbReference>
<dbReference type="EMBL" id="JQJD01000048">
    <property type="protein sequence ID" value="KGN79603.1"/>
    <property type="molecule type" value="Genomic_DNA"/>
</dbReference>
<dbReference type="Proteomes" id="UP000030125">
    <property type="component" value="Unassembled WGS sequence"/>
</dbReference>
<organism evidence="5 6">
    <name type="scientific">Porphyromonas cangingivalis</name>
    <dbReference type="NCBI Taxonomy" id="36874"/>
    <lineage>
        <taxon>Bacteria</taxon>
        <taxon>Pseudomonadati</taxon>
        <taxon>Bacteroidota</taxon>
        <taxon>Bacteroidia</taxon>
        <taxon>Bacteroidales</taxon>
        <taxon>Porphyromonadaceae</taxon>
        <taxon>Porphyromonas</taxon>
    </lineage>
</organism>
<keyword evidence="6" id="KW-1185">Reference proteome</keyword>
<gene>
    <name evidence="5" type="ORF">HQ35_07315</name>
</gene>
<dbReference type="PANTHER" id="PTHR40980:SF4">
    <property type="entry name" value="TONB-DEPENDENT RECEPTOR-LIKE BETA-BARREL DOMAIN-CONTAINING PROTEIN"/>
    <property type="match status" value="1"/>
</dbReference>
<evidence type="ECO:0000259" key="4">
    <source>
        <dbReference type="Pfam" id="PF14905"/>
    </source>
</evidence>
<feature type="domain" description="Outer membrane protein beta-barrel" evidence="4">
    <location>
        <begin position="360"/>
        <end position="760"/>
    </location>
</feature>
<comment type="subcellular location">
    <subcellularLocation>
        <location evidence="1">Cell outer membrane</location>
    </subcellularLocation>
</comment>
<comment type="caution">
    <text evidence="5">The sequence shown here is derived from an EMBL/GenBank/DDBJ whole genome shotgun (WGS) entry which is preliminary data.</text>
</comment>
<proteinExistence type="predicted"/>
<accession>A0A0A2EKX7</accession>
<evidence type="ECO:0000256" key="2">
    <source>
        <dbReference type="ARBA" id="ARBA00023136"/>
    </source>
</evidence>
<dbReference type="InterPro" id="IPR036942">
    <property type="entry name" value="Beta-barrel_TonB_sf"/>
</dbReference>